<evidence type="ECO:0000313" key="4">
    <source>
        <dbReference type="EMBL" id="JAE03032.1"/>
    </source>
</evidence>
<comment type="similarity">
    <text evidence="1">Belongs to the KRI1 family.</text>
</comment>
<feature type="compositionally biased region" description="Basic and acidic residues" evidence="2">
    <location>
        <begin position="103"/>
        <end position="124"/>
    </location>
</feature>
<dbReference type="GO" id="GO:0030686">
    <property type="term" value="C:90S preribosome"/>
    <property type="evidence" value="ECO:0007669"/>
    <property type="project" value="TreeGrafter"/>
</dbReference>
<evidence type="ECO:0000256" key="1">
    <source>
        <dbReference type="ARBA" id="ARBA00007473"/>
    </source>
</evidence>
<proteinExistence type="inferred from homology"/>
<reference evidence="4" key="1">
    <citation type="submission" date="2014-09" db="EMBL/GenBank/DDBJ databases">
        <authorList>
            <person name="Magalhaes I.L.F."/>
            <person name="Oliveira U."/>
            <person name="Santos F.R."/>
            <person name="Vidigal T.H.D.A."/>
            <person name="Brescovit A.D."/>
            <person name="Santos A.J."/>
        </authorList>
    </citation>
    <scope>NUCLEOTIDE SEQUENCE</scope>
    <source>
        <tissue evidence="4">Shoot tissue taken approximately 20 cm above the soil surface</tissue>
    </source>
</reference>
<dbReference type="Pfam" id="PF12936">
    <property type="entry name" value="Kri1_C"/>
    <property type="match status" value="1"/>
</dbReference>
<organism evidence="4">
    <name type="scientific">Arundo donax</name>
    <name type="common">Giant reed</name>
    <name type="synonym">Donax arundinaceus</name>
    <dbReference type="NCBI Taxonomy" id="35708"/>
    <lineage>
        <taxon>Eukaryota</taxon>
        <taxon>Viridiplantae</taxon>
        <taxon>Streptophyta</taxon>
        <taxon>Embryophyta</taxon>
        <taxon>Tracheophyta</taxon>
        <taxon>Spermatophyta</taxon>
        <taxon>Magnoliopsida</taxon>
        <taxon>Liliopsida</taxon>
        <taxon>Poales</taxon>
        <taxon>Poaceae</taxon>
        <taxon>PACMAD clade</taxon>
        <taxon>Arundinoideae</taxon>
        <taxon>Arundineae</taxon>
        <taxon>Arundo</taxon>
    </lineage>
</organism>
<protein>
    <recommendedName>
        <fullName evidence="3">Kri1-like C-terminal domain-containing protein</fullName>
    </recommendedName>
</protein>
<feature type="region of interest" description="Disordered" evidence="2">
    <location>
        <begin position="59"/>
        <end position="155"/>
    </location>
</feature>
<name>A0A0A9ESG8_ARUDO</name>
<dbReference type="PANTHER" id="PTHR14490:SF5">
    <property type="entry name" value="PROTEIN KRI1 HOMOLOG"/>
    <property type="match status" value="1"/>
</dbReference>
<dbReference type="EMBL" id="GBRH01194864">
    <property type="protein sequence ID" value="JAE03032.1"/>
    <property type="molecule type" value="Transcribed_RNA"/>
</dbReference>
<evidence type="ECO:0000256" key="2">
    <source>
        <dbReference type="SAM" id="MobiDB-lite"/>
    </source>
</evidence>
<evidence type="ECO:0000259" key="3">
    <source>
        <dbReference type="Pfam" id="PF12936"/>
    </source>
</evidence>
<sequence>MEQYYKLDYEDTIGDLKTRFKYKKVQPNSFGLSIQEILEADDKDLNQYVSMKKLAPYRESEWKVTHHKKAGKEVVLGGQKKEGKKVKIGKKSKSKEGPSSSEPGKEKPTDEQEDTDVKTKSTRSERRKRRKEDLKMSTERQLAYGKLNPKRHKSH</sequence>
<feature type="domain" description="Kri1-like C-terminal" evidence="3">
    <location>
        <begin position="1"/>
        <end position="77"/>
    </location>
</feature>
<feature type="compositionally biased region" description="Basic residues" evidence="2">
    <location>
        <begin position="82"/>
        <end position="93"/>
    </location>
</feature>
<dbReference type="GO" id="GO:0005730">
    <property type="term" value="C:nucleolus"/>
    <property type="evidence" value="ECO:0007669"/>
    <property type="project" value="TreeGrafter"/>
</dbReference>
<reference evidence="4" key="2">
    <citation type="journal article" date="2015" name="Data Brief">
        <title>Shoot transcriptome of the giant reed, Arundo donax.</title>
        <authorList>
            <person name="Barrero R.A."/>
            <person name="Guerrero F.D."/>
            <person name="Moolhuijzen P."/>
            <person name="Goolsby J.A."/>
            <person name="Tidwell J."/>
            <person name="Bellgard S.E."/>
            <person name="Bellgard M.I."/>
        </authorList>
    </citation>
    <scope>NUCLEOTIDE SEQUENCE</scope>
    <source>
        <tissue evidence="4">Shoot tissue taken approximately 20 cm above the soil surface</tissue>
    </source>
</reference>
<dbReference type="InterPro" id="IPR024626">
    <property type="entry name" value="Kri1-like_C"/>
</dbReference>
<accession>A0A0A9ESG8</accession>
<dbReference type="InterPro" id="IPR018034">
    <property type="entry name" value="Kri1"/>
</dbReference>
<dbReference type="GO" id="GO:0000447">
    <property type="term" value="P:endonucleolytic cleavage in ITS1 to separate SSU-rRNA from 5.8S rRNA and LSU-rRNA from tricistronic rRNA transcript (SSU-rRNA, 5.8S rRNA, LSU-rRNA)"/>
    <property type="evidence" value="ECO:0007669"/>
    <property type="project" value="TreeGrafter"/>
</dbReference>
<dbReference type="AlphaFoldDB" id="A0A0A9ESG8"/>
<dbReference type="PANTHER" id="PTHR14490">
    <property type="entry name" value="ZINC FINGER, ZZ TYPE"/>
    <property type="match status" value="1"/>
</dbReference>